<evidence type="ECO:0000313" key="2">
    <source>
        <dbReference type="Proteomes" id="UP000008177"/>
    </source>
</evidence>
<dbReference type="AlphaFoldDB" id="G2XUN1"/>
<dbReference type="Proteomes" id="UP000008177">
    <property type="component" value="Unplaced contigs"/>
</dbReference>
<dbReference type="InParanoid" id="G2XUN1"/>
<sequence>MSVYMDIKNYIYVDGHRWAQCLSSLSPGSIGLEIGKSSGIKTIATVAVDELNTLISPHPVPF</sequence>
<name>G2XUN1_BOTF4</name>
<proteinExistence type="predicted"/>
<accession>G2XUN1</accession>
<organism evidence="1 2">
    <name type="scientific">Botryotinia fuckeliana (strain T4)</name>
    <name type="common">Noble rot fungus</name>
    <name type="synonym">Botrytis cinerea</name>
    <dbReference type="NCBI Taxonomy" id="999810"/>
    <lineage>
        <taxon>Eukaryota</taxon>
        <taxon>Fungi</taxon>
        <taxon>Dikarya</taxon>
        <taxon>Ascomycota</taxon>
        <taxon>Pezizomycotina</taxon>
        <taxon>Leotiomycetes</taxon>
        <taxon>Helotiales</taxon>
        <taxon>Sclerotiniaceae</taxon>
        <taxon>Botrytis</taxon>
    </lineage>
</organism>
<evidence type="ECO:0000313" key="1">
    <source>
        <dbReference type="EMBL" id="CCD44201.1"/>
    </source>
</evidence>
<dbReference type="HOGENOM" id="CLU_2903918_0_0_1"/>
<dbReference type="EMBL" id="FQ790270">
    <property type="protein sequence ID" value="CCD44201.1"/>
    <property type="molecule type" value="Genomic_DNA"/>
</dbReference>
<reference evidence="2" key="1">
    <citation type="journal article" date="2011" name="PLoS Genet.">
        <title>Genomic analysis of the necrotrophic fungal pathogens Sclerotinia sclerotiorum and Botrytis cinerea.</title>
        <authorList>
            <person name="Amselem J."/>
            <person name="Cuomo C.A."/>
            <person name="van Kan J.A."/>
            <person name="Viaud M."/>
            <person name="Benito E.P."/>
            <person name="Couloux A."/>
            <person name="Coutinho P.M."/>
            <person name="de Vries R.P."/>
            <person name="Dyer P.S."/>
            <person name="Fillinger S."/>
            <person name="Fournier E."/>
            <person name="Gout L."/>
            <person name="Hahn M."/>
            <person name="Kohn L."/>
            <person name="Lapalu N."/>
            <person name="Plummer K.M."/>
            <person name="Pradier J.M."/>
            <person name="Quevillon E."/>
            <person name="Sharon A."/>
            <person name="Simon A."/>
            <person name="ten Have A."/>
            <person name="Tudzynski B."/>
            <person name="Tudzynski P."/>
            <person name="Wincker P."/>
            <person name="Andrew M."/>
            <person name="Anthouard V."/>
            <person name="Beever R.E."/>
            <person name="Beffa R."/>
            <person name="Benoit I."/>
            <person name="Bouzid O."/>
            <person name="Brault B."/>
            <person name="Chen Z."/>
            <person name="Choquer M."/>
            <person name="Collemare J."/>
            <person name="Cotton P."/>
            <person name="Danchin E.G."/>
            <person name="Da Silva C."/>
            <person name="Gautier A."/>
            <person name="Giraud C."/>
            <person name="Giraud T."/>
            <person name="Gonzalez C."/>
            <person name="Grossetete S."/>
            <person name="Guldener U."/>
            <person name="Henrissat B."/>
            <person name="Howlett B.J."/>
            <person name="Kodira C."/>
            <person name="Kretschmer M."/>
            <person name="Lappartient A."/>
            <person name="Leroch M."/>
            <person name="Levis C."/>
            <person name="Mauceli E."/>
            <person name="Neuveglise C."/>
            <person name="Oeser B."/>
            <person name="Pearson M."/>
            <person name="Poulain J."/>
            <person name="Poussereau N."/>
            <person name="Quesneville H."/>
            <person name="Rascle C."/>
            <person name="Schumacher J."/>
            <person name="Segurens B."/>
            <person name="Sexton A."/>
            <person name="Silva E."/>
            <person name="Sirven C."/>
            <person name="Soanes D.M."/>
            <person name="Talbot N.J."/>
            <person name="Templeton M."/>
            <person name="Yandava C."/>
            <person name="Yarden O."/>
            <person name="Zeng Q."/>
            <person name="Rollins J.A."/>
            <person name="Lebrun M.H."/>
            <person name="Dickman M."/>
        </authorList>
    </citation>
    <scope>NUCLEOTIDE SEQUENCE [LARGE SCALE GENOMIC DNA]</scope>
    <source>
        <strain evidence="2">T4</strain>
    </source>
</reference>
<protein>
    <submittedName>
        <fullName evidence="1">Uncharacterized protein</fullName>
    </submittedName>
</protein>
<gene>
    <name evidence="1" type="ORF">BofuT4_uP057810.1</name>
</gene>